<organism evidence="2 3">
    <name type="scientific">Rubritalea tangerina</name>
    <dbReference type="NCBI Taxonomy" id="430798"/>
    <lineage>
        <taxon>Bacteria</taxon>
        <taxon>Pseudomonadati</taxon>
        <taxon>Verrucomicrobiota</taxon>
        <taxon>Verrucomicrobiia</taxon>
        <taxon>Verrucomicrobiales</taxon>
        <taxon>Rubritaleaceae</taxon>
        <taxon>Rubritalea</taxon>
    </lineage>
</organism>
<protein>
    <recommendedName>
        <fullName evidence="4">DUF4177 domain-containing protein</fullName>
    </recommendedName>
</protein>
<evidence type="ECO:0000313" key="2">
    <source>
        <dbReference type="EMBL" id="MFD2159816.1"/>
    </source>
</evidence>
<keyword evidence="1" id="KW-0732">Signal</keyword>
<dbReference type="EMBL" id="JBHUJB010000053">
    <property type="protein sequence ID" value="MFD2159816.1"/>
    <property type="molecule type" value="Genomic_DNA"/>
</dbReference>
<proteinExistence type="predicted"/>
<evidence type="ECO:0000313" key="3">
    <source>
        <dbReference type="Proteomes" id="UP001597389"/>
    </source>
</evidence>
<dbReference type="Proteomes" id="UP001597389">
    <property type="component" value="Unassembled WGS sequence"/>
</dbReference>
<evidence type="ECO:0008006" key="4">
    <source>
        <dbReference type="Google" id="ProtNLM"/>
    </source>
</evidence>
<feature type="chain" id="PRO_5047502448" description="DUF4177 domain-containing protein" evidence="1">
    <location>
        <begin position="24"/>
        <end position="109"/>
    </location>
</feature>
<feature type="signal peptide" evidence="1">
    <location>
        <begin position="1"/>
        <end position="23"/>
    </location>
</feature>
<keyword evidence="3" id="KW-1185">Reference proteome</keyword>
<comment type="caution">
    <text evidence="2">The sequence shown here is derived from an EMBL/GenBank/DDBJ whole genome shotgun (WGS) entry which is preliminary data.</text>
</comment>
<sequence>MKPLLKLPLFCVSAVLLTPVVYAQNAEKPAVEGSQQTKEAARERRAKQTRKVVWEYKAVHVPYSSGNDREAEAITARANEMGADGWNLVSSVKSHSSSQLLLLFKRPKM</sequence>
<reference evidence="3" key="1">
    <citation type="journal article" date="2019" name="Int. J. Syst. Evol. Microbiol.">
        <title>The Global Catalogue of Microorganisms (GCM) 10K type strain sequencing project: providing services to taxonomists for standard genome sequencing and annotation.</title>
        <authorList>
            <consortium name="The Broad Institute Genomics Platform"/>
            <consortium name="The Broad Institute Genome Sequencing Center for Infectious Disease"/>
            <person name="Wu L."/>
            <person name="Ma J."/>
        </authorList>
    </citation>
    <scope>NUCLEOTIDE SEQUENCE [LARGE SCALE GENOMIC DNA]</scope>
    <source>
        <strain evidence="3">CCUG 57942</strain>
    </source>
</reference>
<evidence type="ECO:0000256" key="1">
    <source>
        <dbReference type="SAM" id="SignalP"/>
    </source>
</evidence>
<dbReference type="RefSeq" id="WP_377088631.1">
    <property type="nucleotide sequence ID" value="NZ_JBHSJL010000014.1"/>
</dbReference>
<gene>
    <name evidence="2" type="ORF">ACFSW8_12985</name>
</gene>
<accession>A0ABW4ZD79</accession>
<name>A0ABW4ZD79_9BACT</name>